<dbReference type="PANTHER" id="PTHR10572:SF24">
    <property type="entry name" value="3-HYDROXY-3-METHYLGLUTARYL-COENZYME A REDUCTASE"/>
    <property type="match status" value="1"/>
</dbReference>
<gene>
    <name evidence="5" type="ORF">SmJEL517_g05022</name>
</gene>
<accession>A0A507BY04</accession>
<dbReference type="NCBIfam" id="TIGR00532">
    <property type="entry name" value="HMG_CoA_R_NAD"/>
    <property type="match status" value="1"/>
</dbReference>
<evidence type="ECO:0000256" key="4">
    <source>
        <dbReference type="SAM" id="MobiDB-lite"/>
    </source>
</evidence>
<dbReference type="STRING" id="1806994.A0A507BY04"/>
<name>A0A507BY04_9FUNG</name>
<comment type="similarity">
    <text evidence="1 3">Belongs to the HMG-CoA reductase family.</text>
</comment>
<evidence type="ECO:0000313" key="5">
    <source>
        <dbReference type="EMBL" id="TPX31739.1"/>
    </source>
</evidence>
<evidence type="ECO:0000256" key="2">
    <source>
        <dbReference type="ARBA" id="ARBA00023002"/>
    </source>
</evidence>
<dbReference type="PROSITE" id="PS50065">
    <property type="entry name" value="HMG_COA_REDUCTASE_4"/>
    <property type="match status" value="1"/>
</dbReference>
<dbReference type="Pfam" id="PF00368">
    <property type="entry name" value="HMG-CoA_red"/>
    <property type="match status" value="1"/>
</dbReference>
<dbReference type="SUPFAM" id="SSF55035">
    <property type="entry name" value="NAD-binding domain of HMG-CoA reductase"/>
    <property type="match status" value="1"/>
</dbReference>
<keyword evidence="6" id="KW-1185">Reference proteome</keyword>
<dbReference type="Gene3D" id="1.10.8.660">
    <property type="match status" value="1"/>
</dbReference>
<dbReference type="InterPro" id="IPR004553">
    <property type="entry name" value="HMG_CoA_Rdtase_bac-typ"/>
</dbReference>
<protein>
    <recommendedName>
        <fullName evidence="3">3-hydroxy-3-methylglutaryl coenzyme A reductase</fullName>
        <shortName evidence="3">HMG-CoA reductase</shortName>
    </recommendedName>
</protein>
<feature type="compositionally biased region" description="Polar residues" evidence="4">
    <location>
        <begin position="46"/>
        <end position="70"/>
    </location>
</feature>
<feature type="compositionally biased region" description="Basic residues" evidence="4">
    <location>
        <begin position="655"/>
        <end position="667"/>
    </location>
</feature>
<comment type="subcellular location">
    <subcellularLocation>
        <location evidence="3">Endoplasmic reticulum membrane</location>
        <topology evidence="3">Multi-pass membrane protein</topology>
    </subcellularLocation>
</comment>
<dbReference type="Gene3D" id="3.90.770.10">
    <property type="entry name" value="3-hydroxy-3-methylglutaryl-coenzyme A Reductase, Chain A, domain 2"/>
    <property type="match status" value="1"/>
</dbReference>
<feature type="region of interest" description="Disordered" evidence="4">
    <location>
        <begin position="655"/>
        <end position="714"/>
    </location>
</feature>
<dbReference type="InterPro" id="IPR023074">
    <property type="entry name" value="HMG_CoA_Rdtase_cat_sf"/>
</dbReference>
<feature type="compositionally biased region" description="Low complexity" evidence="4">
    <location>
        <begin position="705"/>
        <end position="714"/>
    </location>
</feature>
<dbReference type="RefSeq" id="XP_031023098.1">
    <property type="nucleotide sequence ID" value="XM_031170950.1"/>
</dbReference>
<dbReference type="Proteomes" id="UP000319731">
    <property type="component" value="Unassembled WGS sequence"/>
</dbReference>
<dbReference type="AlphaFoldDB" id="A0A507BY04"/>
<dbReference type="EMBL" id="QEAO01000040">
    <property type="protein sequence ID" value="TPX31739.1"/>
    <property type="molecule type" value="Genomic_DNA"/>
</dbReference>
<dbReference type="GO" id="GO:0004420">
    <property type="term" value="F:hydroxymethylglutaryl-CoA reductase (NADPH) activity"/>
    <property type="evidence" value="ECO:0007669"/>
    <property type="project" value="InterPro"/>
</dbReference>
<feature type="compositionally biased region" description="Polar residues" evidence="4">
    <location>
        <begin position="687"/>
        <end position="697"/>
    </location>
</feature>
<feature type="region of interest" description="Disordered" evidence="4">
    <location>
        <begin position="46"/>
        <end position="73"/>
    </location>
</feature>
<dbReference type="InterPro" id="IPR009023">
    <property type="entry name" value="HMG_CoA_Rdtase_NAD(P)-bd_sf"/>
</dbReference>
<dbReference type="InterPro" id="IPR023076">
    <property type="entry name" value="HMG_CoA_Rdtase_CS"/>
</dbReference>
<dbReference type="PANTHER" id="PTHR10572">
    <property type="entry name" value="3-HYDROXY-3-METHYLGLUTARYL-COENZYME A REDUCTASE"/>
    <property type="match status" value="1"/>
</dbReference>
<dbReference type="GO" id="GO:0005789">
    <property type="term" value="C:endoplasmic reticulum membrane"/>
    <property type="evidence" value="ECO:0007669"/>
    <property type="project" value="UniProtKB-SubCell"/>
</dbReference>
<evidence type="ECO:0000313" key="6">
    <source>
        <dbReference type="Proteomes" id="UP000319731"/>
    </source>
</evidence>
<comment type="caution">
    <text evidence="5">The sequence shown here is derived from an EMBL/GenBank/DDBJ whole genome shotgun (WGS) entry which is preliminary data.</text>
</comment>
<evidence type="ECO:0000256" key="3">
    <source>
        <dbReference type="RuleBase" id="RU361219"/>
    </source>
</evidence>
<dbReference type="OrthoDB" id="310654at2759"/>
<sequence length="1112" mass="121069">MASKQAFTSHSIWSGFYKKAIKERQAQLKLVFPDLFTPALANNGVPLSQSPSHNGSTVFQHDQQPQTDANGSGVAMNRSLGSQGLSDGAAEEAFPIRGLDEQIADNMIENCVGTLGLPVGLALNFTINSNPIIIPMCMEEPSVVAAASGAAKTVSCFGGFTAVTTERNIIIAQVQLLDVKNVAQAAEILRSKRESILEVANQFCESMAKRGGGVKDVTVRMVPRFGQDSSTAMASRYWLVVHLHIDVCDAMGANCASTVAEGTAPFLVGLTGGRVGLRIVSNLCVERLAKASFKIPVSGMAYKALTGSDVCTRIIDAYQWALDDPFRATTHNKGIMNGIDAVALATGQDWRAIEAAAHAWAAGAADEALLKDMSVPNHYKPLTKYWVDADFFYGELELPVSVGIRGGVLKTNPVYTYTLGMMGNPSAKELAMCMVSVGLAQNLAALRALSTEGIQRGHMSLHAKNIAVASGAPPHAISECVEYMIESNRISLAAAREYLMAHELHDTVERIKNASTESKPTRMKNLSIFYFEEAVTPDGKEKLPGVEDHVTLNIAFQTVGKKPISMELVPDQPSPNPLMIALFGEKTHAWLTWVFALLDSVRLSVSGPERANVLLSRKLKVLSVLLNLVVRRLMVSFPKETRRFVDRIFADVRRRKSQGSPTRRHPRPPSVQVYVQSTKDEMRPDQTEANTSPSTLPASIVTDAPTTGGTKPLGGLDWDLSKSPAFQRDVLAGLDLEDAPELLQVGLPLMLALWQVFEIRVVQWVGHRDLVRELLDEQRRVISNLVAAPLGAGWLSSGINEGLPWMNSSAFNADTDNSNSLAAPSSLTVSREKFRELMTIHGKRFQVTLLLLCDAVSLGPRATTAPVLHFLRKLGGYLEWEQARSHDISPSRLERDVLALKTPETAMTTPAANGFIAWLEIIQGWTVDTIYECAVGTGETPLDCLSPFGAMAQSADNSEAQSPTTALSVPYTPDASNASEELPLPGHVSAVLLLSMAPASQRRHSHGNRQRLPQLYRRLAQQITEFIKYTDRQKQKRELLDAADALGAGFEPSRVLKGAQLYRRYYEVATLFGATDLDRINEVVDDDDDDEKEPPSSSSSGSQIFEFAGEEL</sequence>
<dbReference type="GeneID" id="42006247"/>
<dbReference type="SUPFAM" id="SSF56542">
    <property type="entry name" value="Substrate-binding domain of HMG-CoA reductase"/>
    <property type="match status" value="1"/>
</dbReference>
<reference evidence="5 6" key="1">
    <citation type="journal article" date="2019" name="Sci. Rep.">
        <title>Comparative genomics of chytrid fungi reveal insights into the obligate biotrophic and pathogenic lifestyle of Synchytrium endobioticum.</title>
        <authorList>
            <person name="van de Vossenberg B.T.L.H."/>
            <person name="Warris S."/>
            <person name="Nguyen H.D.T."/>
            <person name="van Gent-Pelzer M.P.E."/>
            <person name="Joly D.L."/>
            <person name="van de Geest H.C."/>
            <person name="Bonants P.J.M."/>
            <person name="Smith D.S."/>
            <person name="Levesque C.A."/>
            <person name="van der Lee T.A.J."/>
        </authorList>
    </citation>
    <scope>NUCLEOTIDE SEQUENCE [LARGE SCALE GENOMIC DNA]</scope>
    <source>
        <strain evidence="5 6">JEL517</strain>
    </source>
</reference>
<keyword evidence="2 3" id="KW-0560">Oxidoreductase</keyword>
<dbReference type="Gene3D" id="3.30.70.420">
    <property type="entry name" value="Hydroxymethylglutaryl-CoA reductase, class I/II, NAD/NADP-binding domain"/>
    <property type="match status" value="1"/>
</dbReference>
<proteinExistence type="inferred from homology"/>
<evidence type="ECO:0000256" key="1">
    <source>
        <dbReference type="ARBA" id="ARBA00007661"/>
    </source>
</evidence>
<organism evidence="5 6">
    <name type="scientific">Synchytrium microbalum</name>
    <dbReference type="NCBI Taxonomy" id="1806994"/>
    <lineage>
        <taxon>Eukaryota</taxon>
        <taxon>Fungi</taxon>
        <taxon>Fungi incertae sedis</taxon>
        <taxon>Chytridiomycota</taxon>
        <taxon>Chytridiomycota incertae sedis</taxon>
        <taxon>Chytridiomycetes</taxon>
        <taxon>Synchytriales</taxon>
        <taxon>Synchytriaceae</taxon>
        <taxon>Synchytrium</taxon>
    </lineage>
</organism>
<keyword evidence="3" id="KW-0256">Endoplasmic reticulum</keyword>
<feature type="region of interest" description="Disordered" evidence="4">
    <location>
        <begin position="1084"/>
        <end position="1112"/>
    </location>
</feature>
<dbReference type="PROSITE" id="PS01192">
    <property type="entry name" value="HMG_COA_REDUCTASE_3"/>
    <property type="match status" value="1"/>
</dbReference>
<dbReference type="GO" id="GO:0015936">
    <property type="term" value="P:coenzyme A metabolic process"/>
    <property type="evidence" value="ECO:0007669"/>
    <property type="project" value="InterPro"/>
</dbReference>
<dbReference type="InterPro" id="IPR009029">
    <property type="entry name" value="HMG_CoA_Rdtase_sub-bd_dom_sf"/>
</dbReference>
<dbReference type="InterPro" id="IPR002202">
    <property type="entry name" value="HMG_CoA_Rdtase"/>
</dbReference>